<sequence length="133" mass="14941">MVCSHSRLYRFHLLECGSGRPAEVGSLFPPMLVDAWEHRMEEDLMRTYMDCSGEVLLSASYAMVDGGAVAVTGGQAAKGRRRMTSPCQSPPLHNLHIPQLRVAVRGSGNRYLGHDSEYDQAYRRFKIIRLCNQ</sequence>
<name>A0A445MCU9_ENSVE</name>
<gene>
    <name evidence="1" type="ORF">BHM03_00009885</name>
</gene>
<dbReference type="Proteomes" id="UP000290560">
    <property type="component" value="Unassembled WGS sequence"/>
</dbReference>
<dbReference type="EMBL" id="KV875621">
    <property type="protein sequence ID" value="RZR72044.1"/>
    <property type="molecule type" value="Genomic_DNA"/>
</dbReference>
<evidence type="ECO:0000313" key="1">
    <source>
        <dbReference type="EMBL" id="RZR72044.1"/>
    </source>
</evidence>
<proteinExistence type="predicted"/>
<dbReference type="AlphaFoldDB" id="A0A445MCU9"/>
<accession>A0A445MCU9</accession>
<protein>
    <submittedName>
        <fullName evidence="1">Uncharacterized protein</fullName>
    </submittedName>
</protein>
<organism evidence="1">
    <name type="scientific">Ensete ventricosum</name>
    <name type="common">Abyssinian banana</name>
    <name type="synonym">Musa ensete</name>
    <dbReference type="NCBI Taxonomy" id="4639"/>
    <lineage>
        <taxon>Eukaryota</taxon>
        <taxon>Viridiplantae</taxon>
        <taxon>Streptophyta</taxon>
        <taxon>Embryophyta</taxon>
        <taxon>Tracheophyta</taxon>
        <taxon>Spermatophyta</taxon>
        <taxon>Magnoliopsida</taxon>
        <taxon>Liliopsida</taxon>
        <taxon>Zingiberales</taxon>
        <taxon>Musaceae</taxon>
        <taxon>Ensete</taxon>
    </lineage>
</organism>
<reference evidence="1" key="1">
    <citation type="journal article" date="2018" name="Data Brief">
        <title>Genome sequence data from 17 accessions of Ensete ventricosum, a staple food crop for millions in Ethiopia.</title>
        <authorList>
            <person name="Yemataw Z."/>
            <person name="Muzemil S."/>
            <person name="Ambachew D."/>
            <person name="Tripathi L."/>
            <person name="Tesfaye K."/>
            <person name="Chala A."/>
            <person name="Farbos A."/>
            <person name="O'Neill P."/>
            <person name="Moore K."/>
            <person name="Grant M."/>
            <person name="Studholme D.J."/>
        </authorList>
    </citation>
    <scope>NUCLEOTIDE SEQUENCE [LARGE SCALE GENOMIC DNA]</scope>
    <source>
        <tissue evidence="1">Leaf</tissue>
    </source>
</reference>